<dbReference type="EMBL" id="JABFTT010000020">
    <property type="protein sequence ID" value="MCE8022376.1"/>
    <property type="molecule type" value="Genomic_DNA"/>
</dbReference>
<evidence type="ECO:0000313" key="2">
    <source>
        <dbReference type="Proteomes" id="UP001320122"/>
    </source>
</evidence>
<name>A0ABS9AKP5_9GAMM</name>
<gene>
    <name evidence="1" type="ORF">HOP51_20025</name>
</gene>
<comment type="caution">
    <text evidence="1">The sequence shown here is derived from an EMBL/GenBank/DDBJ whole genome shotgun (WGS) entry which is preliminary data.</text>
</comment>
<organism evidence="1 2">
    <name type="scientific">Billgrantia zhangzhouensis</name>
    <dbReference type="NCBI Taxonomy" id="2733481"/>
    <lineage>
        <taxon>Bacteria</taxon>
        <taxon>Pseudomonadati</taxon>
        <taxon>Pseudomonadota</taxon>
        <taxon>Gammaproteobacteria</taxon>
        <taxon>Oceanospirillales</taxon>
        <taxon>Halomonadaceae</taxon>
        <taxon>Billgrantia</taxon>
    </lineage>
</organism>
<protein>
    <submittedName>
        <fullName evidence="1">Uncharacterized protein</fullName>
    </submittedName>
</protein>
<dbReference type="RefSeq" id="WP_234275649.1">
    <property type="nucleotide sequence ID" value="NZ_JABFTT010000020.1"/>
</dbReference>
<evidence type="ECO:0000313" key="1">
    <source>
        <dbReference type="EMBL" id="MCE8022376.1"/>
    </source>
</evidence>
<keyword evidence="2" id="KW-1185">Reference proteome</keyword>
<proteinExistence type="predicted"/>
<sequence length="178" mass="17605">MPPADKTGILDIGRDRRNDALPTISAHAAEAGGTTIGADATYAARSASTSADVADAVVYNCHSAISGDRIASPATNAAVAGVRAAVTPAPIRTVASVSAPDRARLKCDFGIGDSHPPATRTTRAACAAARPAARTAGSASTANTASAANDVTCNVEPFDIGTGYRVAANATVTAGSAR</sequence>
<accession>A0ABS9AKP5</accession>
<dbReference type="Proteomes" id="UP001320122">
    <property type="component" value="Unassembled WGS sequence"/>
</dbReference>
<reference evidence="1 2" key="1">
    <citation type="journal article" date="2021" name="Front. Microbiol.">
        <title>Aerobic Denitrification and Heterotrophic Sulfur Oxidation in the Genus Halomonas Revealed by Six Novel Species Characterizations and Genome-Based Analysis.</title>
        <authorList>
            <person name="Wang L."/>
            <person name="Shao Z."/>
        </authorList>
    </citation>
    <scope>NUCLEOTIDE SEQUENCE [LARGE SCALE GENOMIC DNA]</scope>
    <source>
        <strain evidence="1 2">MCCC 1A11036</strain>
    </source>
</reference>